<dbReference type="SUPFAM" id="SSF47226">
    <property type="entry name" value="Histidine-containing phosphotransfer domain, HPT domain"/>
    <property type="match status" value="1"/>
</dbReference>
<accession>A0ABT2YYL4</accession>
<proteinExistence type="predicted"/>
<reference evidence="1 2" key="1">
    <citation type="submission" date="2022-10" db="EMBL/GenBank/DDBJ databases">
        <title>Defluviimonas sp. nov., isolated from ocean surface water.</title>
        <authorList>
            <person name="He W."/>
            <person name="Wang L."/>
            <person name="Zhang D.-F."/>
        </authorList>
    </citation>
    <scope>NUCLEOTIDE SEQUENCE [LARGE SCALE GENOMIC DNA]</scope>
    <source>
        <strain evidence="1 2">WL0075</strain>
    </source>
</reference>
<dbReference type="RefSeq" id="WP_263720436.1">
    <property type="nucleotide sequence ID" value="NZ_JAOWLA010000003.1"/>
</dbReference>
<dbReference type="Proteomes" id="UP001652503">
    <property type="component" value="Unassembled WGS sequence"/>
</dbReference>
<gene>
    <name evidence="1" type="ORF">OE647_04340</name>
</gene>
<evidence type="ECO:0000313" key="2">
    <source>
        <dbReference type="Proteomes" id="UP001652503"/>
    </source>
</evidence>
<dbReference type="EMBL" id="JAOWLA010000003">
    <property type="protein sequence ID" value="MCV2863968.1"/>
    <property type="molecule type" value="Genomic_DNA"/>
</dbReference>
<dbReference type="InterPro" id="IPR036641">
    <property type="entry name" value="HPT_dom_sf"/>
</dbReference>
<protein>
    <submittedName>
        <fullName evidence="1">Uncharacterized protein</fullName>
    </submittedName>
</protein>
<dbReference type="Gene3D" id="1.20.120.160">
    <property type="entry name" value="HPT domain"/>
    <property type="match status" value="1"/>
</dbReference>
<evidence type="ECO:0000313" key="1">
    <source>
        <dbReference type="EMBL" id="MCV2863968.1"/>
    </source>
</evidence>
<organism evidence="1 2">
    <name type="scientific">Albidovulum sediminicola</name>
    <dbReference type="NCBI Taxonomy" id="2984331"/>
    <lineage>
        <taxon>Bacteria</taxon>
        <taxon>Pseudomonadati</taxon>
        <taxon>Pseudomonadota</taxon>
        <taxon>Alphaproteobacteria</taxon>
        <taxon>Rhodobacterales</taxon>
        <taxon>Paracoccaceae</taxon>
        <taxon>Albidovulum</taxon>
    </lineage>
</organism>
<keyword evidence="2" id="KW-1185">Reference proteome</keyword>
<sequence>MAELARLRHDEGIRLDPDALAAIYARMGEGGAEKLISRAMEDLARRMQDLRACMAEGRSAQFVRSARMLTQLGAQVGMTSVARVAGDLIRVTEAGDAAGQAAVLARLERIGERSLTAVWDLHDMTV</sequence>
<name>A0ABT2YYL4_9RHOB</name>
<comment type="caution">
    <text evidence="1">The sequence shown here is derived from an EMBL/GenBank/DDBJ whole genome shotgun (WGS) entry which is preliminary data.</text>
</comment>